<sequence>MADLFLLDNQVPFFVLEKLYDVVARVQGSRELLVNLVIEYTRVKQPITRPSSDSEIHHLLHLYYESFVPKLSPEVKYSSWATNTVVIPPATALSNIGVTFVVNNRASARDRFVIKFDGSRGVMEMPPLLEIDDIKAPILGKLMAFEQTRRDADVGVLTSYVRLMGMLIPTAEDVALLRRNGIWGSVRNNDEEVARFFNYLGDGAVTRYDWVFAGLCREVDQYCNSWRRKNCAALKRTELMTIYFRSPWSVISVVAAALIILLTATQTYYAIFPRK</sequence>
<dbReference type="EMBL" id="CM029045">
    <property type="protein sequence ID" value="KAG2598475.1"/>
    <property type="molecule type" value="Genomic_DNA"/>
</dbReference>
<dbReference type="PANTHER" id="PTHR31170:SF18">
    <property type="entry name" value="(WILD MALAYSIAN BANANA) HYPOTHETICAL PROTEIN"/>
    <property type="match status" value="1"/>
</dbReference>
<name>A0A8T0SMW4_PANVG</name>
<proteinExistence type="predicted"/>
<evidence type="ECO:0000313" key="3">
    <source>
        <dbReference type="Proteomes" id="UP000823388"/>
    </source>
</evidence>
<dbReference type="Pfam" id="PF03140">
    <property type="entry name" value="DUF247"/>
    <property type="match status" value="1"/>
</dbReference>
<gene>
    <name evidence="2" type="ORF">PVAP13_5KG367507</name>
</gene>
<dbReference type="PANTHER" id="PTHR31170">
    <property type="entry name" value="BNAC04G53230D PROTEIN"/>
    <property type="match status" value="1"/>
</dbReference>
<dbReference type="Proteomes" id="UP000823388">
    <property type="component" value="Chromosome 5K"/>
</dbReference>
<keyword evidence="1" id="KW-1133">Transmembrane helix</keyword>
<dbReference type="AlphaFoldDB" id="A0A8T0SMW4"/>
<feature type="transmembrane region" description="Helical" evidence="1">
    <location>
        <begin position="248"/>
        <end position="271"/>
    </location>
</feature>
<keyword evidence="1" id="KW-0812">Transmembrane</keyword>
<evidence type="ECO:0000256" key="1">
    <source>
        <dbReference type="SAM" id="Phobius"/>
    </source>
</evidence>
<accession>A0A8T0SMW4</accession>
<keyword evidence="1" id="KW-0472">Membrane</keyword>
<reference evidence="2" key="1">
    <citation type="submission" date="2020-05" db="EMBL/GenBank/DDBJ databases">
        <title>WGS assembly of Panicum virgatum.</title>
        <authorList>
            <person name="Lovell J.T."/>
            <person name="Jenkins J."/>
            <person name="Shu S."/>
            <person name="Juenger T.E."/>
            <person name="Schmutz J."/>
        </authorList>
    </citation>
    <scope>NUCLEOTIDE SEQUENCE</scope>
    <source>
        <strain evidence="2">AP13</strain>
    </source>
</reference>
<evidence type="ECO:0000313" key="2">
    <source>
        <dbReference type="EMBL" id="KAG2598475.1"/>
    </source>
</evidence>
<comment type="caution">
    <text evidence="2">The sequence shown here is derived from an EMBL/GenBank/DDBJ whole genome shotgun (WGS) entry which is preliminary data.</text>
</comment>
<dbReference type="InterPro" id="IPR004158">
    <property type="entry name" value="DUF247_pln"/>
</dbReference>
<keyword evidence="3" id="KW-1185">Reference proteome</keyword>
<protein>
    <submittedName>
        <fullName evidence="2">Uncharacterized protein</fullName>
    </submittedName>
</protein>
<organism evidence="2 3">
    <name type="scientific">Panicum virgatum</name>
    <name type="common">Blackwell switchgrass</name>
    <dbReference type="NCBI Taxonomy" id="38727"/>
    <lineage>
        <taxon>Eukaryota</taxon>
        <taxon>Viridiplantae</taxon>
        <taxon>Streptophyta</taxon>
        <taxon>Embryophyta</taxon>
        <taxon>Tracheophyta</taxon>
        <taxon>Spermatophyta</taxon>
        <taxon>Magnoliopsida</taxon>
        <taxon>Liliopsida</taxon>
        <taxon>Poales</taxon>
        <taxon>Poaceae</taxon>
        <taxon>PACMAD clade</taxon>
        <taxon>Panicoideae</taxon>
        <taxon>Panicodae</taxon>
        <taxon>Paniceae</taxon>
        <taxon>Panicinae</taxon>
        <taxon>Panicum</taxon>
        <taxon>Panicum sect. Hiantes</taxon>
    </lineage>
</organism>